<dbReference type="Proteomes" id="UP000536509">
    <property type="component" value="Unassembled WGS sequence"/>
</dbReference>
<reference evidence="2 3" key="1">
    <citation type="submission" date="2020-05" db="EMBL/GenBank/DDBJ databases">
        <title>Draft genome of Flavobacterium sp. IMCC34852.</title>
        <authorList>
            <person name="Song J."/>
            <person name="Cho J.-C."/>
        </authorList>
    </citation>
    <scope>NUCLEOTIDE SEQUENCE [LARGE SCALE GENOMIC DNA]</scope>
    <source>
        <strain evidence="2 3">IMCC34852</strain>
    </source>
</reference>
<evidence type="ECO:0000313" key="3">
    <source>
        <dbReference type="Proteomes" id="UP000536509"/>
    </source>
</evidence>
<dbReference type="EMBL" id="JABEVX010000002">
    <property type="protein sequence ID" value="NNT71567.1"/>
    <property type="molecule type" value="Genomic_DNA"/>
</dbReference>
<protein>
    <submittedName>
        <fullName evidence="2">Abortive infection family protein</fullName>
    </submittedName>
</protein>
<evidence type="ECO:0000313" key="2">
    <source>
        <dbReference type="EMBL" id="NNT71567.1"/>
    </source>
</evidence>
<feature type="domain" description="Abortive infection protein-like C-terminal" evidence="1">
    <location>
        <begin position="170"/>
        <end position="249"/>
    </location>
</feature>
<proteinExistence type="predicted"/>
<dbReference type="InterPro" id="IPR026001">
    <property type="entry name" value="Abi-like_C"/>
</dbReference>
<sequence>MEDNTIKKIRRVLTYKGREDLADLLRHSTSTLDESSTFGSRWYSRLSSFEIKSHPQIQEKIDKLPKEDIDEIKKAVMVVFPVKDNEPEITEITFYPDFDIEAHDLVEVKELERISFEYIHEQIKKCNSKIAEKDFDGAVTSARNLIESICLFILESKTGEKHEYDGNMVKLYKAVASILHMSPGDYEDEFLKQILSGVFSIVNGVSGLRNAYSDSHGTSPSKAKAGYKIDERHAILTVNLAKTISEYLFLSYENSVK</sequence>
<name>A0A7Y3VYI3_9FLAO</name>
<evidence type="ECO:0000259" key="1">
    <source>
        <dbReference type="Pfam" id="PF14355"/>
    </source>
</evidence>
<keyword evidence="3" id="KW-1185">Reference proteome</keyword>
<organism evidence="2 3">
    <name type="scientific">Flavobacterium rivulicola</name>
    <dbReference type="NCBI Taxonomy" id="2732161"/>
    <lineage>
        <taxon>Bacteria</taxon>
        <taxon>Pseudomonadati</taxon>
        <taxon>Bacteroidota</taxon>
        <taxon>Flavobacteriia</taxon>
        <taxon>Flavobacteriales</taxon>
        <taxon>Flavobacteriaceae</taxon>
        <taxon>Flavobacterium</taxon>
    </lineage>
</organism>
<dbReference type="Pfam" id="PF14355">
    <property type="entry name" value="Abi_C"/>
    <property type="match status" value="1"/>
</dbReference>
<gene>
    <name evidence="2" type="ORF">HKT18_04980</name>
</gene>
<dbReference type="RefSeq" id="WP_171221775.1">
    <property type="nucleotide sequence ID" value="NZ_CP121446.1"/>
</dbReference>
<comment type="caution">
    <text evidence="2">The sequence shown here is derived from an EMBL/GenBank/DDBJ whole genome shotgun (WGS) entry which is preliminary data.</text>
</comment>
<accession>A0A7Y3VYI3</accession>
<dbReference type="AlphaFoldDB" id="A0A7Y3VYI3"/>